<dbReference type="InterPro" id="IPR011704">
    <property type="entry name" value="ATPase_dyneun-rel_AAA"/>
</dbReference>
<reference evidence="11" key="2">
    <citation type="submission" date="2013-10" db="EMBL/GenBank/DDBJ databases">
        <authorList>
            <person name="Aslett M."/>
        </authorList>
    </citation>
    <scope>NUCLEOTIDE SEQUENCE [LARGE SCALE GENOMIC DNA]</scope>
    <source>
        <strain evidence="11">Houghton</strain>
    </source>
</reference>
<protein>
    <recommendedName>
        <fullName evidence="4">Midasin</fullName>
    </recommendedName>
</protein>
<feature type="compositionally biased region" description="Low complexity" evidence="9">
    <location>
        <begin position="1909"/>
        <end position="1920"/>
    </location>
</feature>
<evidence type="ECO:0000256" key="7">
    <source>
        <dbReference type="ARBA" id="ARBA00023186"/>
    </source>
</evidence>
<dbReference type="GO" id="GO:0000055">
    <property type="term" value="P:ribosomal large subunit export from nucleus"/>
    <property type="evidence" value="ECO:0007669"/>
    <property type="project" value="TreeGrafter"/>
</dbReference>
<dbReference type="SUPFAM" id="SSF52540">
    <property type="entry name" value="P-loop containing nucleoside triphosphate hydrolases"/>
    <property type="match status" value="5"/>
</dbReference>
<feature type="domain" description="AAA+ ATPase" evidence="10">
    <location>
        <begin position="1369"/>
        <end position="2192"/>
    </location>
</feature>
<evidence type="ECO:0000256" key="4">
    <source>
        <dbReference type="ARBA" id="ARBA00017143"/>
    </source>
</evidence>
<feature type="region of interest" description="Disordered" evidence="9">
    <location>
        <begin position="441"/>
        <end position="479"/>
    </location>
</feature>
<feature type="compositionally biased region" description="Acidic residues" evidence="9">
    <location>
        <begin position="790"/>
        <end position="805"/>
    </location>
</feature>
<dbReference type="VEuPathDB" id="ToxoDB:EPH_0012110"/>
<dbReference type="GO" id="GO:0005654">
    <property type="term" value="C:nucleoplasm"/>
    <property type="evidence" value="ECO:0007669"/>
    <property type="project" value="UniProtKB-SubCell"/>
</dbReference>
<dbReference type="FunFam" id="3.40.50.300:FF:000142">
    <property type="entry name" value="Midasin"/>
    <property type="match status" value="1"/>
</dbReference>
<sequence length="2481" mass="271210">MAAGSWVCGRRAGDFEWQEGILTRCVREGRWIVIEQLQQLAQDVHALLHGLIATGRLTVHEQQQELRVHPDFALFATLAATERYARSSKRGKRTGEEVAEEGETAEGLGDESLDVALTASPPPLSPLLESWVLLHVPPPSVADIQQIVVHSFPAVAPVAARLQKAFHAAAAAAEAGLARPGLPPPRAARLPQLRDFVKLCRRLQTLATASSSGSTSIFEGFLTERLRLRIVEEAATVLLGHLSDRKLRLRATMAFAALWDVHEQQVETLLFSQRPTLRETAEAFHSEGEDLVGRWVPRHERPTSKSNVEGDDILALGEDAGEATGVASATSSPGAAEGLEEPAAGAGLLTGQQLRLVQQAGGALHAEEPLLFVGDTGAGKTFIVSYLAERLGRELVVVNLHRQSEGEDLVGRWVPRHPPHEVAHLWRQLLHNASVMLGTAAEEEGAEARQGTSGAEAPKAKKRKQQQQQHQSDSSPIESARQMMLRVGSGGSSLLQREAYLALLRLAAAANNALLQLLRRCGNMLPIVRPAAQKQQQEQQQEKQRERMTAGELLARFTELQASFDALLEDPALTDCSASTPRKFESLVDACGLREFLPAAQKQQQEQQQEKQRERMTAGELLARFTELQASFDALLEDPALTDCSASTPRKFESLVDACGLREFLPAAGGEPETEAIAATTAAVAASGGARKRRNQLHFVFTEGPLVEAVRTGKWLLLDEINLAPPDLLQRLLGLLEEPQEPLLLLEGGKPRLVYRHPDFRVFACMNPPILAPPLRLAEHKLAEHKLSFEDDEEPRDTDETLEQQEEQHERGKQVSADGSAGVGKRELPAEVRQRFTELYVDETEGLEDIITVVDAHLRPLSADPPSRLVAEVYLHLRCLAEAGQLLDGNNKTPCYSLRTLSRSLLHAAAVVRRPVRPLQLRAALKDGFLALFGSSLSPHSAARVDRVLSKAFKPAVPGEGVTRPPAKGTPAARSGQQQPLQLQVLPAVQGGEAYVSVEGFIIRRGGEPIDVEALKKKFVLTPSSEVYVHRVLRLLSGSRCALLLEGPTSCGKTSLVSFLAAATGHKCIRINNHENTDIQDYVGSYTPDAEGRLVFAEGPLTLAVRLGWWVLIDELNLAPSDVLEALNRLLDSNRELILPATGEVVSAHKDFQLFGTQNPAGIGVYGGRKVLSRALANRFLQLQMTQFATEDLRQILLTRCSLPSSRVEPMLRVYMDLQQRRANSSVFFGAHGFMTIRDLVRWGRRVGNSPFQHMLQQQKQQQKQKEQEQHEQVQEYAPMSFEEVALEGWLLVGERLRTEEDRAVVPAARAAAVREAPEGKRREAEAAAAAAASAAEAAAAPELPAFLPFSFNAASLRLLALTLRALVAGENILLVGDTGAGKTAVCELIAWTLQQQPHQQHHQQKGQQQEQQGEEALTALESGLLQRLSPNGMYVYNCHLQMEASELLGCMSPVHQGELLQQQQHAAALQQQILQMLEHPPPPGDQLPDCQQLRQSSEAAAETTLGKASTVVAEGGKSEGGNVSASGLLMRFYQLLQTAAEDVVICLRAHRDRGGLEMGDEDTNLFFRALSKAARQAQQMLQQETDEAASIASQKEAHCSKQLEAAKRTLQQEQSKHQQLLLQLQEEKQRQQKQQQEQHQALEKAKRKEHDSTGGDGGTELTEQSHLQHQQLQQQEGRPTGKKRRKGTRNRAAKETPLAGVRQEVEDAAQKRLRTMPATTAPADTATSARQLVTDAARVAQEAAAETTLGKAATAVAQGGKSEGGNVSASGLLMRFYQLLQTAAEDVVICLRAHRDRGGLEMGDEDTNLFFRALSKAARQAQQMLQQETDEAASIASQKEAHCSRELEAAKRTLQQEQSKHQQLLLQLQEEKQRQQKQQQEQHQVHEKAKRKEHESTGGDGGTELTEQSHLQHQQLQQQEGRPTGKKRRKGTRNRAAKETPLAGVRQEVEDAAQKRLRTMPVTTAPADTATTAVVSAEETVASSTSALAAASASVAALHAAVGGAAPMVKAYTEKLLQRCVAWREACKRTRSLFCWRDGPLIKAMKAGAIFLLDEASLGQDAVLERLNSLLEDGRHILLTEQGAAAASADAGGIATSAATPTTQGATAAVTAGVEVHAAPGFRFIATMNPGGDYGKPTQTTQGAAAAVTAGVEVHAAPGFRFIATMNPGGDYGKRELSPALRNRLTEVYVPAFSFEAPDAALLVLQRLQHTCLSGLQLPHAEMALAMEGLQSEDDKRMKQGLLQLLQQEQPDGSKLDAPLCCLAIRLVLLLRWVRQHIKQPLSIRDALCWVCFIHRFVASQQHTDPSPTAAGTATAKARWAVQGLMHGGCLLLLDGLGVGAEMCLQQAELEALAQGYLEAEANLVKLATERADQVKEEKLQTRLLQVQQEVQQQVADAAAHPTRRPHLGVLLLLKTHGCGLYRDWGLHRYNGIQQQHWEQEKQQHQQAAGPCWSRQLIKNQKIQTCNRSITNSKHSPRSR</sequence>
<dbReference type="GO" id="GO:0005730">
    <property type="term" value="C:nucleolus"/>
    <property type="evidence" value="ECO:0007669"/>
    <property type="project" value="UniProtKB-SubCell"/>
</dbReference>
<comment type="subcellular location">
    <subcellularLocation>
        <location evidence="1">Nucleus</location>
        <location evidence="1">Nucleolus</location>
    </subcellularLocation>
    <subcellularLocation>
        <location evidence="2">Nucleus</location>
        <location evidence="2">Nucleoplasm</location>
    </subcellularLocation>
</comment>
<feature type="region of interest" description="Disordered" evidence="9">
    <location>
        <begin position="1627"/>
        <end position="1705"/>
    </location>
</feature>
<feature type="compositionally biased region" description="Low complexity" evidence="9">
    <location>
        <begin position="1665"/>
        <end position="1676"/>
    </location>
</feature>
<feature type="compositionally biased region" description="Basic and acidic residues" evidence="9">
    <location>
        <begin position="1264"/>
        <end position="1274"/>
    </location>
</feature>
<keyword evidence="12" id="KW-1185">Reference proteome</keyword>
<feature type="compositionally biased region" description="Basic residues" evidence="9">
    <location>
        <begin position="1681"/>
        <end position="1692"/>
    </location>
</feature>
<dbReference type="PROSITE" id="PS00675">
    <property type="entry name" value="SIGMA54_INTERACT_1"/>
    <property type="match status" value="1"/>
</dbReference>
<reference evidence="11" key="1">
    <citation type="submission" date="2013-10" db="EMBL/GenBank/DDBJ databases">
        <title>Genomic analysis of the causative agents of coccidiosis in chickens.</title>
        <authorList>
            <person name="Reid A.J."/>
            <person name="Blake D."/>
            <person name="Billington K."/>
            <person name="Browne H."/>
            <person name="Dunn M."/>
            <person name="Hung S."/>
            <person name="Kawahara F."/>
            <person name="Miranda-Saavedra D."/>
            <person name="Mourier T."/>
            <person name="Nagra H."/>
            <person name="Otto T.D."/>
            <person name="Rawlings N."/>
            <person name="Sanchez A."/>
            <person name="Sanders M."/>
            <person name="Subramaniam C."/>
            <person name="Tay Y."/>
            <person name="Dear P."/>
            <person name="Doerig C."/>
            <person name="Gruber A."/>
            <person name="Parkinson J."/>
            <person name="Shirley M."/>
            <person name="Wan K.L."/>
            <person name="Berriman M."/>
            <person name="Tomley F."/>
            <person name="Pain A."/>
        </authorList>
    </citation>
    <scope>NUCLEOTIDE SEQUENCE [LARGE SCALE GENOMIC DNA]</scope>
    <source>
        <strain evidence="11">Houghton</strain>
    </source>
</reference>
<evidence type="ECO:0000256" key="8">
    <source>
        <dbReference type="ARBA" id="ARBA00023242"/>
    </source>
</evidence>
<accession>U6GWV4</accession>
<dbReference type="InterPro" id="IPR027417">
    <property type="entry name" value="P-loop_NTPase"/>
</dbReference>
<evidence type="ECO:0000313" key="11">
    <source>
        <dbReference type="EMBL" id="CDI84057.1"/>
    </source>
</evidence>
<dbReference type="InterPro" id="IPR003593">
    <property type="entry name" value="AAA+_ATPase"/>
</dbReference>
<dbReference type="PANTHER" id="PTHR48103">
    <property type="entry name" value="MIDASIN-RELATED"/>
    <property type="match status" value="1"/>
</dbReference>
<evidence type="ECO:0000256" key="2">
    <source>
        <dbReference type="ARBA" id="ARBA00004642"/>
    </source>
</evidence>
<dbReference type="Proteomes" id="UP000018201">
    <property type="component" value="Unassembled WGS sequence"/>
</dbReference>
<dbReference type="Pfam" id="PF07728">
    <property type="entry name" value="AAA_5"/>
    <property type="match status" value="5"/>
</dbReference>
<feature type="region of interest" description="Disordered" evidence="9">
    <location>
        <begin position="787"/>
        <end position="827"/>
    </location>
</feature>
<feature type="region of interest" description="Disordered" evidence="9">
    <location>
        <begin position="86"/>
        <end position="112"/>
    </location>
</feature>
<organism evidence="11 12">
    <name type="scientific">Eimeria praecox</name>
    <dbReference type="NCBI Taxonomy" id="51316"/>
    <lineage>
        <taxon>Eukaryota</taxon>
        <taxon>Sar</taxon>
        <taxon>Alveolata</taxon>
        <taxon>Apicomplexa</taxon>
        <taxon>Conoidasida</taxon>
        <taxon>Coccidia</taxon>
        <taxon>Eucoccidiorida</taxon>
        <taxon>Eimeriorina</taxon>
        <taxon>Eimeriidae</taxon>
        <taxon>Eimeria</taxon>
    </lineage>
</organism>
<gene>
    <name evidence="11" type="ORF">EPH_0012110</name>
</gene>
<dbReference type="SMART" id="SM00382">
    <property type="entry name" value="AAA"/>
    <property type="match status" value="3"/>
</dbReference>
<dbReference type="GO" id="GO:0016887">
    <property type="term" value="F:ATP hydrolysis activity"/>
    <property type="evidence" value="ECO:0007669"/>
    <property type="project" value="InterPro"/>
</dbReference>
<dbReference type="Gene3D" id="3.40.50.300">
    <property type="entry name" value="P-loop containing nucleotide triphosphate hydrolases"/>
    <property type="match status" value="7"/>
</dbReference>
<feature type="compositionally biased region" description="Basic and acidic residues" evidence="9">
    <location>
        <begin position="1884"/>
        <end position="1898"/>
    </location>
</feature>
<evidence type="ECO:0000256" key="1">
    <source>
        <dbReference type="ARBA" id="ARBA00004604"/>
    </source>
</evidence>
<evidence type="ECO:0000256" key="5">
    <source>
        <dbReference type="ARBA" id="ARBA00022741"/>
    </source>
</evidence>
<keyword evidence="7" id="KW-0143">Chaperone</keyword>
<evidence type="ECO:0000313" key="12">
    <source>
        <dbReference type="Proteomes" id="UP000018201"/>
    </source>
</evidence>
<evidence type="ECO:0000256" key="6">
    <source>
        <dbReference type="ARBA" id="ARBA00022840"/>
    </source>
</evidence>
<evidence type="ECO:0000259" key="10">
    <source>
        <dbReference type="SMART" id="SM00382"/>
    </source>
</evidence>
<feature type="region of interest" description="Disordered" evidence="9">
    <location>
        <begin position="1871"/>
        <end position="1948"/>
    </location>
</feature>
<name>U6GWV4_9EIME</name>
<dbReference type="EMBL" id="HG692681">
    <property type="protein sequence ID" value="CDI84057.1"/>
    <property type="molecule type" value="Genomic_DNA"/>
</dbReference>
<evidence type="ECO:0000256" key="3">
    <source>
        <dbReference type="ARBA" id="ARBA00007188"/>
    </source>
</evidence>
<feature type="compositionally biased region" description="Basic residues" evidence="9">
    <location>
        <begin position="1925"/>
        <end position="1936"/>
    </location>
</feature>
<dbReference type="Pfam" id="PF17867">
    <property type="entry name" value="AAA_lid_7"/>
    <property type="match status" value="2"/>
</dbReference>
<feature type="domain" description="AAA+ ATPase" evidence="10">
    <location>
        <begin position="1039"/>
        <end position="1190"/>
    </location>
</feature>
<dbReference type="PANTHER" id="PTHR48103:SF2">
    <property type="entry name" value="MIDASIN"/>
    <property type="match status" value="1"/>
</dbReference>
<comment type="similarity">
    <text evidence="3">Belongs to the midasin family.</text>
</comment>
<keyword evidence="5" id="KW-0547">Nucleotide-binding</keyword>
<proteinExistence type="inferred from homology"/>
<feature type="compositionally biased region" description="Basic and acidic residues" evidence="9">
    <location>
        <begin position="1641"/>
        <end position="1654"/>
    </location>
</feature>
<feature type="region of interest" description="Disordered" evidence="9">
    <location>
        <begin position="1254"/>
        <end position="1274"/>
    </location>
</feature>
<dbReference type="InterPro" id="IPR041190">
    <property type="entry name" value="Midasin_AAA_lid_5"/>
</dbReference>
<dbReference type="OrthoDB" id="5186at2759"/>
<dbReference type="GO" id="GO:0000027">
    <property type="term" value="P:ribosomal large subunit assembly"/>
    <property type="evidence" value="ECO:0007669"/>
    <property type="project" value="TreeGrafter"/>
</dbReference>
<dbReference type="InterPro" id="IPR025662">
    <property type="entry name" value="Sigma_54_int_dom_ATP-bd_1"/>
</dbReference>
<dbReference type="GO" id="GO:0005524">
    <property type="term" value="F:ATP binding"/>
    <property type="evidence" value="ECO:0007669"/>
    <property type="project" value="UniProtKB-KW"/>
</dbReference>
<evidence type="ECO:0000256" key="9">
    <source>
        <dbReference type="SAM" id="MobiDB-lite"/>
    </source>
</evidence>
<dbReference type="InterPro" id="IPR040848">
    <property type="entry name" value="AAA_lid_7"/>
</dbReference>
<keyword evidence="8" id="KW-0539">Nucleus</keyword>
<keyword evidence="6" id="KW-0067">ATP-binding</keyword>
<feature type="domain" description="AAA+ ATPase" evidence="10">
    <location>
        <begin position="366"/>
        <end position="789"/>
    </location>
</feature>
<dbReference type="GO" id="GO:0030687">
    <property type="term" value="C:preribosome, large subunit precursor"/>
    <property type="evidence" value="ECO:0007669"/>
    <property type="project" value="TreeGrafter"/>
</dbReference>
<feature type="region of interest" description="Disordered" evidence="9">
    <location>
        <begin position="959"/>
        <end position="979"/>
    </location>
</feature>
<feature type="compositionally biased region" description="Acidic residues" evidence="9">
    <location>
        <begin position="97"/>
        <end position="112"/>
    </location>
</feature>
<dbReference type="Pfam" id="PF17865">
    <property type="entry name" value="AAA_lid_5"/>
    <property type="match status" value="1"/>
</dbReference>